<keyword evidence="6" id="KW-1185">Reference proteome</keyword>
<evidence type="ECO:0000313" key="5">
    <source>
        <dbReference type="EMBL" id="KAK4539076.1"/>
    </source>
</evidence>
<organism evidence="5 6">
    <name type="scientific">Quercus rubra</name>
    <name type="common">Northern red oak</name>
    <name type="synonym">Quercus borealis</name>
    <dbReference type="NCBI Taxonomy" id="3512"/>
    <lineage>
        <taxon>Eukaryota</taxon>
        <taxon>Viridiplantae</taxon>
        <taxon>Streptophyta</taxon>
        <taxon>Embryophyta</taxon>
        <taxon>Tracheophyta</taxon>
        <taxon>Spermatophyta</taxon>
        <taxon>Magnoliopsida</taxon>
        <taxon>eudicotyledons</taxon>
        <taxon>Gunneridae</taxon>
        <taxon>Pentapetalae</taxon>
        <taxon>rosids</taxon>
        <taxon>fabids</taxon>
        <taxon>Fagales</taxon>
        <taxon>Fagaceae</taxon>
        <taxon>Quercus</taxon>
    </lineage>
</organism>
<feature type="compositionally biased region" description="Basic and acidic residues" evidence="3">
    <location>
        <begin position="320"/>
        <end position="337"/>
    </location>
</feature>
<reference evidence="5 6" key="1">
    <citation type="journal article" date="2023" name="G3 (Bethesda)">
        <title>A haplotype-resolved chromosome-scale genome for Quercus rubra L. provides insights into the genetics of adaptive traits for red oak species.</title>
        <authorList>
            <person name="Kapoor B."/>
            <person name="Jenkins J."/>
            <person name="Schmutz J."/>
            <person name="Zhebentyayeva T."/>
            <person name="Kuelheim C."/>
            <person name="Coggeshall M."/>
            <person name="Heim C."/>
            <person name="Lasky J.R."/>
            <person name="Leites L."/>
            <person name="Islam-Faridi N."/>
            <person name="Romero-Severson J."/>
            <person name="DeLeo V.L."/>
            <person name="Lucas S.M."/>
            <person name="Lazic D."/>
            <person name="Gailing O."/>
            <person name="Carlson J."/>
            <person name="Staton M."/>
        </authorList>
    </citation>
    <scope>NUCLEOTIDE SEQUENCE [LARGE SCALE GENOMIC DNA]</scope>
    <source>
        <strain evidence="5">Pseudo-F2</strain>
    </source>
</reference>
<name>A0AAN7I5B4_QUERU</name>
<feature type="compositionally biased region" description="Basic and acidic residues" evidence="3">
    <location>
        <begin position="344"/>
        <end position="358"/>
    </location>
</feature>
<dbReference type="InterPro" id="IPR012677">
    <property type="entry name" value="Nucleotide-bd_a/b_plait_sf"/>
</dbReference>
<feature type="compositionally biased region" description="Basic and acidic residues" evidence="3">
    <location>
        <begin position="275"/>
        <end position="290"/>
    </location>
</feature>
<dbReference type="InterPro" id="IPR035979">
    <property type="entry name" value="RBD_domain_sf"/>
</dbReference>
<sequence length="619" mass="70637">MKTGKEGKKGKKGMKKMPLAEFLGNTAVPDGFDKKVVNWADVTEDDDMSDIPLPKFKEELILPTAPKASRPNEIDTSRVPTMPPFKAYIGNIPYGAGEEELKQFFENLSPISVQLPRDDKGTGRTRGFGYVEFETRECLIEALKMHGTQLNERTLKVSLPEEGQRDQDRGRDRGSGAIGDDDRTAGDWRKAPRPEQQMSASHQPQYQQQQSQYSSAPRPDTSREMAGPWRSAAASVPSEMSRTQRNGYDNPPLRNYEPAGGAFRESRPGYDSSYSDDRRPPGGAFSDRRTGGSGYDNFSRGGYDDRRRDGGGYDNSYSRDNYRDAPRQASRYDDYNRRPAYSDNRYESDRGNDFERPQRSAGAYDRPPVRSDPVRSEDQREPAAATSAPVDEAPKTRPKLQLKPRSKPLEEIAAPAPVASRNIFGDAKPVDTARKEMEVEEKLKSLDVKEPATEPGRARTISSGSGSGSTSNRLRKESETDRRDENRPRRNDNFRDTRDADFGRRNDRPAPDRNFGENRDRRPGFGNDQRRPLHDERRRDDRGFQDRHSDRPVLRDRRDDRRDDRGPIRPRPDDDRRPDRRPELNRERDNNNGDYTVRNKYDALNDEDFDASTRYSVQD</sequence>
<dbReference type="EMBL" id="JAXUIC010000547">
    <property type="protein sequence ID" value="KAK4539076.1"/>
    <property type="molecule type" value="Genomic_DNA"/>
</dbReference>
<dbReference type="PROSITE" id="PS50102">
    <property type="entry name" value="RRM"/>
    <property type="match status" value="1"/>
</dbReference>
<evidence type="ECO:0000259" key="4">
    <source>
        <dbReference type="PROSITE" id="PS50102"/>
    </source>
</evidence>
<evidence type="ECO:0000256" key="3">
    <source>
        <dbReference type="SAM" id="MobiDB-lite"/>
    </source>
</evidence>
<feature type="region of interest" description="Disordered" evidence="3">
    <location>
        <begin position="154"/>
        <end position="603"/>
    </location>
</feature>
<dbReference type="AlphaFoldDB" id="A0AAN7I5B4"/>
<accession>A0AAN7I5B4</accession>
<comment type="caution">
    <text evidence="5">The sequence shown here is derived from an EMBL/GenBank/DDBJ whole genome shotgun (WGS) entry which is preliminary data.</text>
</comment>
<dbReference type="SMART" id="SM00360">
    <property type="entry name" value="RRM"/>
    <property type="match status" value="1"/>
</dbReference>
<feature type="compositionally biased region" description="Basic and acidic residues" evidence="3">
    <location>
        <begin position="162"/>
        <end position="193"/>
    </location>
</feature>
<dbReference type="Gene3D" id="3.30.70.330">
    <property type="match status" value="1"/>
</dbReference>
<feature type="compositionally biased region" description="Basic and acidic residues" evidence="3">
    <location>
        <begin position="474"/>
        <end position="603"/>
    </location>
</feature>
<proteinExistence type="predicted"/>
<feature type="compositionally biased region" description="Basic and acidic residues" evidence="3">
    <location>
        <begin position="428"/>
        <end position="452"/>
    </location>
</feature>
<feature type="compositionally biased region" description="Polar residues" evidence="3">
    <location>
        <begin position="238"/>
        <end position="247"/>
    </location>
</feature>
<dbReference type="Pfam" id="PF00076">
    <property type="entry name" value="RRM_1"/>
    <property type="match status" value="1"/>
</dbReference>
<feature type="compositionally biased region" description="Basic and acidic residues" evidence="3">
    <location>
        <begin position="302"/>
        <end position="311"/>
    </location>
</feature>
<keyword evidence="1 2" id="KW-0694">RNA-binding</keyword>
<dbReference type="PANTHER" id="PTHR48025">
    <property type="entry name" value="OS02G0815200 PROTEIN"/>
    <property type="match status" value="1"/>
</dbReference>
<dbReference type="Proteomes" id="UP001324115">
    <property type="component" value="Unassembled WGS sequence"/>
</dbReference>
<gene>
    <name evidence="5" type="ORF">RGQ29_031988</name>
</gene>
<dbReference type="GO" id="GO:0003729">
    <property type="term" value="F:mRNA binding"/>
    <property type="evidence" value="ECO:0007669"/>
    <property type="project" value="TreeGrafter"/>
</dbReference>
<dbReference type="InterPro" id="IPR000504">
    <property type="entry name" value="RRM_dom"/>
</dbReference>
<feature type="domain" description="RRM" evidence="4">
    <location>
        <begin position="85"/>
        <end position="162"/>
    </location>
</feature>
<evidence type="ECO:0000256" key="2">
    <source>
        <dbReference type="PROSITE-ProRule" id="PRU00176"/>
    </source>
</evidence>
<dbReference type="SUPFAM" id="SSF54928">
    <property type="entry name" value="RNA-binding domain, RBD"/>
    <property type="match status" value="1"/>
</dbReference>
<evidence type="ECO:0000313" key="6">
    <source>
        <dbReference type="Proteomes" id="UP001324115"/>
    </source>
</evidence>
<feature type="compositionally biased region" description="Low complexity" evidence="3">
    <location>
        <begin position="196"/>
        <end position="217"/>
    </location>
</feature>
<dbReference type="InterPro" id="IPR050502">
    <property type="entry name" value="Euk_RNA-bind_prot"/>
</dbReference>
<feature type="compositionally biased region" description="Low complexity" evidence="3">
    <location>
        <begin position="462"/>
        <end position="471"/>
    </location>
</feature>
<dbReference type="PANTHER" id="PTHR48025:SF1">
    <property type="entry name" value="RRM DOMAIN-CONTAINING PROTEIN"/>
    <property type="match status" value="1"/>
</dbReference>
<feature type="compositionally biased region" description="Basic residues" evidence="3">
    <location>
        <begin position="396"/>
        <end position="406"/>
    </location>
</feature>
<protein>
    <recommendedName>
        <fullName evidence="4">RRM domain-containing protein</fullName>
    </recommendedName>
</protein>
<feature type="compositionally biased region" description="Basic and acidic residues" evidence="3">
    <location>
        <begin position="367"/>
        <end position="381"/>
    </location>
</feature>
<evidence type="ECO:0000256" key="1">
    <source>
        <dbReference type="ARBA" id="ARBA00022884"/>
    </source>
</evidence>